<keyword evidence="5" id="KW-0723">Serine/threonine-protein kinase</keyword>
<dbReference type="InterPro" id="IPR011009">
    <property type="entry name" value="Kinase-like_dom_sf"/>
</dbReference>
<dbReference type="PROSITE" id="PS00107">
    <property type="entry name" value="PROTEIN_KINASE_ATP"/>
    <property type="match status" value="1"/>
</dbReference>
<feature type="binding site" evidence="3">
    <location>
        <position position="36"/>
    </location>
    <ligand>
        <name>ATP</name>
        <dbReference type="ChEBI" id="CHEBI:30616"/>
    </ligand>
</feature>
<evidence type="ECO:0000256" key="3">
    <source>
        <dbReference type="PROSITE-ProRule" id="PRU10141"/>
    </source>
</evidence>
<dbReference type="SUPFAM" id="SSF56112">
    <property type="entry name" value="Protein kinase-like (PK-like)"/>
    <property type="match status" value="1"/>
</dbReference>
<dbReference type="EMBL" id="CP000927">
    <property type="protein sequence ID" value="ABZ73298.1"/>
    <property type="molecule type" value="Genomic_DNA"/>
</dbReference>
<dbReference type="eggNOG" id="COG0515">
    <property type="taxonomic scope" value="Bacteria"/>
</dbReference>
<dbReference type="GO" id="GO:0005737">
    <property type="term" value="C:cytoplasm"/>
    <property type="evidence" value="ECO:0007669"/>
    <property type="project" value="TreeGrafter"/>
</dbReference>
<accession>B0SXT6</accession>
<keyword evidence="1 3" id="KW-0547">Nucleotide-binding</keyword>
<reference evidence="5" key="1">
    <citation type="submission" date="2008-01" db="EMBL/GenBank/DDBJ databases">
        <title>Complete sequence of chromosome of Caulobacter sp. K31.</title>
        <authorList>
            <consortium name="US DOE Joint Genome Institute"/>
            <person name="Copeland A."/>
            <person name="Lucas S."/>
            <person name="Lapidus A."/>
            <person name="Barry K."/>
            <person name="Glavina del Rio T."/>
            <person name="Dalin E."/>
            <person name="Tice H."/>
            <person name="Pitluck S."/>
            <person name="Bruce D."/>
            <person name="Goodwin L."/>
            <person name="Thompson L.S."/>
            <person name="Brettin T."/>
            <person name="Detter J.C."/>
            <person name="Han C."/>
            <person name="Schmutz J."/>
            <person name="Larimer F."/>
            <person name="Land M."/>
            <person name="Hauser L."/>
            <person name="Kyrpides N."/>
            <person name="Kim E."/>
            <person name="Stephens C."/>
            <person name="Richardson P."/>
        </authorList>
    </citation>
    <scope>NUCLEOTIDE SEQUENCE [LARGE SCALE GENOMIC DNA]</scope>
    <source>
        <strain evidence="5">K31</strain>
    </source>
</reference>
<dbReference type="Pfam" id="PF00069">
    <property type="entry name" value="Pkinase"/>
    <property type="match status" value="1"/>
</dbReference>
<dbReference type="InterPro" id="IPR008271">
    <property type="entry name" value="Ser/Thr_kinase_AS"/>
</dbReference>
<sequence length="243" mass="26136">MAGYVSDLKVGAKLGNGAFGEVFLGEDPAHGEVAVKVLKREAFHDDATWPTYKAGYLAEAKNLAKASHRNVVQVHHVVEAENGDSVVICMAFCPGGSLQALFEKGPTTLAGARKIGTEVLMGLGAMHARGMVHRDIKPANILLNAKGEAQVSDFGLVTDALVLGYGSQAGYSDHIAFEVWNGKGTSAKSDVWALGMTLYRLLHGKAWYDEGENPRDIIRHGGFADTLRWLPVQRRGRRTPLAG</sequence>
<dbReference type="Gene3D" id="1.10.510.10">
    <property type="entry name" value="Transferase(Phosphotransferase) domain 1"/>
    <property type="match status" value="1"/>
</dbReference>
<proteinExistence type="predicted"/>
<organism evidence="5">
    <name type="scientific">Caulobacter sp. (strain K31)</name>
    <dbReference type="NCBI Taxonomy" id="366602"/>
    <lineage>
        <taxon>Bacteria</taxon>
        <taxon>Pseudomonadati</taxon>
        <taxon>Pseudomonadota</taxon>
        <taxon>Alphaproteobacteria</taxon>
        <taxon>Caulobacterales</taxon>
        <taxon>Caulobacteraceae</taxon>
        <taxon>Caulobacter</taxon>
    </lineage>
</organism>
<gene>
    <name evidence="5" type="ordered locus">Caul_4174</name>
</gene>
<keyword evidence="5" id="KW-0808">Transferase</keyword>
<evidence type="ECO:0000313" key="5">
    <source>
        <dbReference type="EMBL" id="ABZ73298.1"/>
    </source>
</evidence>
<keyword evidence="5" id="KW-0418">Kinase</keyword>
<evidence type="ECO:0000256" key="1">
    <source>
        <dbReference type="ARBA" id="ARBA00022741"/>
    </source>
</evidence>
<dbReference type="KEGG" id="cak:Caul_4174"/>
<protein>
    <submittedName>
        <fullName evidence="5">Serine/threonine protein kinase</fullName>
    </submittedName>
</protein>
<dbReference type="PROSITE" id="PS00108">
    <property type="entry name" value="PROTEIN_KINASE_ST"/>
    <property type="match status" value="1"/>
</dbReference>
<dbReference type="InterPro" id="IPR053235">
    <property type="entry name" value="Ser_Thr_kinase"/>
</dbReference>
<dbReference type="CDD" id="cd14014">
    <property type="entry name" value="STKc_PknB_like"/>
    <property type="match status" value="1"/>
</dbReference>
<dbReference type="STRING" id="366602.Caul_4174"/>
<evidence type="ECO:0000256" key="2">
    <source>
        <dbReference type="ARBA" id="ARBA00022840"/>
    </source>
</evidence>
<dbReference type="GO" id="GO:0004674">
    <property type="term" value="F:protein serine/threonine kinase activity"/>
    <property type="evidence" value="ECO:0007669"/>
    <property type="project" value="UniProtKB-KW"/>
</dbReference>
<dbReference type="AlphaFoldDB" id="B0SXT6"/>
<keyword evidence="2 3" id="KW-0067">ATP-binding</keyword>
<evidence type="ECO:0000259" key="4">
    <source>
        <dbReference type="PROSITE" id="PS50011"/>
    </source>
</evidence>
<dbReference type="GO" id="GO:0005524">
    <property type="term" value="F:ATP binding"/>
    <property type="evidence" value="ECO:0007669"/>
    <property type="project" value="UniProtKB-UniRule"/>
</dbReference>
<dbReference type="HOGENOM" id="CLU_1140962_0_0_5"/>
<dbReference type="PROSITE" id="PS50011">
    <property type="entry name" value="PROTEIN_KINASE_DOM"/>
    <property type="match status" value="1"/>
</dbReference>
<dbReference type="SMART" id="SM00220">
    <property type="entry name" value="S_TKc"/>
    <property type="match status" value="1"/>
</dbReference>
<name>B0SXT6_CAUSK</name>
<dbReference type="InterPro" id="IPR000719">
    <property type="entry name" value="Prot_kinase_dom"/>
</dbReference>
<feature type="domain" description="Protein kinase" evidence="4">
    <location>
        <begin position="8"/>
        <end position="243"/>
    </location>
</feature>
<dbReference type="InterPro" id="IPR017441">
    <property type="entry name" value="Protein_kinase_ATP_BS"/>
</dbReference>
<dbReference type="PANTHER" id="PTHR24361">
    <property type="entry name" value="MITOGEN-ACTIVATED KINASE KINASE KINASE"/>
    <property type="match status" value="1"/>
</dbReference>